<accession>A0A2G6EAZ5</accession>
<sequence length="140" mass="16095">MTVQTQRGMTLLEVLVAMAIFGLLLGVITVMMQQSSELEQNSKQLLHAQLKANERIESMRALPFDELWNSPDPVVFEDAVELVITDFHDSPSLKKIVASVRWKTLQGHERIYRLETLRSRFRPLYIKQMNELSLNPAKGE</sequence>
<evidence type="ECO:0000313" key="3">
    <source>
        <dbReference type="Proteomes" id="UP000229740"/>
    </source>
</evidence>
<evidence type="ECO:0000313" key="2">
    <source>
        <dbReference type="EMBL" id="PID58928.1"/>
    </source>
</evidence>
<name>A0A2G6EAZ5_9BACT</name>
<keyword evidence="1" id="KW-0812">Transmembrane</keyword>
<feature type="transmembrane region" description="Helical" evidence="1">
    <location>
        <begin position="12"/>
        <end position="32"/>
    </location>
</feature>
<dbReference type="PROSITE" id="PS00409">
    <property type="entry name" value="PROKAR_NTER_METHYL"/>
    <property type="match status" value="1"/>
</dbReference>
<dbReference type="Proteomes" id="UP000229740">
    <property type="component" value="Unassembled WGS sequence"/>
</dbReference>
<organism evidence="2 3">
    <name type="scientific">candidate division KSB3 bacterium</name>
    <dbReference type="NCBI Taxonomy" id="2044937"/>
    <lineage>
        <taxon>Bacteria</taxon>
        <taxon>candidate division KSB3</taxon>
    </lineage>
</organism>
<keyword evidence="1" id="KW-1133">Transmembrane helix</keyword>
<keyword evidence="1" id="KW-0472">Membrane</keyword>
<reference evidence="2 3" key="1">
    <citation type="submission" date="2017-10" db="EMBL/GenBank/DDBJ databases">
        <title>Novel microbial diversity and functional potential in the marine mammal oral microbiome.</title>
        <authorList>
            <person name="Dudek N.K."/>
            <person name="Sun C.L."/>
            <person name="Burstein D."/>
            <person name="Kantor R.S."/>
            <person name="Aliaga Goltsman D.S."/>
            <person name="Bik E.M."/>
            <person name="Thomas B.C."/>
            <person name="Banfield J.F."/>
            <person name="Relman D.A."/>
        </authorList>
    </citation>
    <scope>NUCLEOTIDE SEQUENCE [LARGE SCALE GENOMIC DNA]</scope>
    <source>
        <strain evidence="2">DOLZORAL124_49_17</strain>
    </source>
</reference>
<evidence type="ECO:0008006" key="4">
    <source>
        <dbReference type="Google" id="ProtNLM"/>
    </source>
</evidence>
<dbReference type="InterPro" id="IPR012902">
    <property type="entry name" value="N_methyl_site"/>
</dbReference>
<evidence type="ECO:0000256" key="1">
    <source>
        <dbReference type="SAM" id="Phobius"/>
    </source>
</evidence>
<dbReference type="NCBIfam" id="TIGR02532">
    <property type="entry name" value="IV_pilin_GFxxxE"/>
    <property type="match status" value="1"/>
</dbReference>
<proteinExistence type="predicted"/>
<comment type="caution">
    <text evidence="2">The sequence shown here is derived from an EMBL/GenBank/DDBJ whole genome shotgun (WGS) entry which is preliminary data.</text>
</comment>
<dbReference type="EMBL" id="PDPS01000021">
    <property type="protein sequence ID" value="PID58928.1"/>
    <property type="molecule type" value="Genomic_DNA"/>
</dbReference>
<dbReference type="AlphaFoldDB" id="A0A2G6EAZ5"/>
<dbReference type="Pfam" id="PF07963">
    <property type="entry name" value="N_methyl"/>
    <property type="match status" value="1"/>
</dbReference>
<gene>
    <name evidence="2" type="ORF">CSB45_02705</name>
</gene>
<protein>
    <recommendedName>
        <fullName evidence="4">Type II secretion system protein GspI</fullName>
    </recommendedName>
</protein>